<keyword evidence="8 11" id="KW-0694">RNA-binding</keyword>
<reference evidence="14 15" key="1">
    <citation type="submission" date="2022-05" db="EMBL/GenBank/DDBJ databases">
        <authorList>
            <consortium name="Genoscope - CEA"/>
            <person name="William W."/>
        </authorList>
    </citation>
    <scope>NUCLEOTIDE SEQUENCE [LARGE SCALE GENOMIC DNA]</scope>
</reference>
<evidence type="ECO:0000259" key="13">
    <source>
        <dbReference type="PROSITE" id="PS51959"/>
    </source>
</evidence>
<dbReference type="InterPro" id="IPR037227">
    <property type="entry name" value="EndoU-like"/>
</dbReference>
<dbReference type="PANTHER" id="PTHR12439:SF11">
    <property type="entry name" value="URIDYLATE-SPECIFIC ENDORIBONUCLEASE"/>
    <property type="match status" value="1"/>
</dbReference>
<evidence type="ECO:0000256" key="5">
    <source>
        <dbReference type="ARBA" id="ARBA00022723"/>
    </source>
</evidence>
<accession>A0ABN8QVI5</accession>
<dbReference type="PANTHER" id="PTHR12439">
    <property type="entry name" value="PLACENTAL PROTEIN 11-RELATED"/>
    <property type="match status" value="1"/>
</dbReference>
<evidence type="ECO:0000256" key="7">
    <source>
        <dbReference type="ARBA" id="ARBA00022801"/>
    </source>
</evidence>
<dbReference type="InterPro" id="IPR039787">
    <property type="entry name" value="ENDOU"/>
</dbReference>
<dbReference type="Proteomes" id="UP001159405">
    <property type="component" value="Unassembled WGS sequence"/>
</dbReference>
<keyword evidence="5 11" id="KW-0479">Metal-binding</keyword>
<comment type="caution">
    <text evidence="14">The sequence shown here is derived from an EMBL/GenBank/DDBJ whole genome shotgun (WGS) entry which is preliminary data.</text>
</comment>
<dbReference type="InterPro" id="IPR018998">
    <property type="entry name" value="EndoU_C"/>
</dbReference>
<evidence type="ECO:0000256" key="12">
    <source>
        <dbReference type="SAM" id="Phobius"/>
    </source>
</evidence>
<evidence type="ECO:0000256" key="11">
    <source>
        <dbReference type="RuleBase" id="RU367085"/>
    </source>
</evidence>
<evidence type="ECO:0000256" key="4">
    <source>
        <dbReference type="ARBA" id="ARBA00022722"/>
    </source>
</evidence>
<evidence type="ECO:0000256" key="1">
    <source>
        <dbReference type="ARBA" id="ARBA00001936"/>
    </source>
</evidence>
<protein>
    <recommendedName>
        <fullName evidence="11">Uridylate-specific endoribonuclease</fullName>
        <ecNumber evidence="11">4.6.1.-</ecNumber>
    </recommendedName>
</protein>
<sequence>VKAKRAAQSCLETPRNHWLPVQSATTSERLICQLLYFVNMVTESMITFLLIVASIEARQIQVRRNLGDVCQKMWNAAGNNMVVGTDMTVNTSSTATNLFTVTSTGQTKLQQPVYTSFKALLDNYISDETKPEIPASQKSQEEDNFINTIAVEGGPVDIAFKYLKTNGKTTATDLNAFKAVLKMMWFAKNAKGELRVRDYSGFKHTFFGVLGVNKEGKTVVKGLHNWYQFLLEQTAGRLAYSPPQKNVDTTKKPPFINVQFTWNGVSKTQGSSFYVGTSPAFEMALYTACFFGEPGYCTCNVDRNQLKIKTFNFHNAGMVLTSYPVA</sequence>
<evidence type="ECO:0000256" key="10">
    <source>
        <dbReference type="ARBA" id="ARBA00023239"/>
    </source>
</evidence>
<evidence type="ECO:0000256" key="3">
    <source>
        <dbReference type="ARBA" id="ARBA00011245"/>
    </source>
</evidence>
<comment type="similarity">
    <text evidence="2 11">Belongs to the ENDOU family.</text>
</comment>
<keyword evidence="12" id="KW-1133">Transmembrane helix</keyword>
<evidence type="ECO:0000256" key="9">
    <source>
        <dbReference type="ARBA" id="ARBA00023211"/>
    </source>
</evidence>
<gene>
    <name evidence="14" type="ORF">PLOB_00011063</name>
</gene>
<comment type="cofactor">
    <cofactor evidence="1 11">
        <name>Mn(2+)</name>
        <dbReference type="ChEBI" id="CHEBI:29035"/>
    </cofactor>
</comment>
<dbReference type="EC" id="4.6.1.-" evidence="11"/>
<keyword evidence="12" id="KW-0812">Transmembrane</keyword>
<name>A0ABN8QVI5_9CNID</name>
<keyword evidence="7 11" id="KW-0378">Hydrolase</keyword>
<comment type="catalytic activity">
    <reaction evidence="11">
        <text>ribonucleotidyl-uridine-RNA = a 5'-end dephospho-uridine-RNA + a 3'-end 2',3'-cyclophospho-ribonucleotide-RNA</text>
        <dbReference type="Rhea" id="RHEA:67792"/>
        <dbReference type="Rhea" id="RHEA-COMP:10464"/>
        <dbReference type="Rhea" id="RHEA-COMP:17354"/>
        <dbReference type="Rhea" id="RHEA-COMP:17356"/>
        <dbReference type="ChEBI" id="CHEBI:83064"/>
        <dbReference type="ChEBI" id="CHEBI:173117"/>
        <dbReference type="ChEBI" id="CHEBI:173224"/>
    </reaction>
</comment>
<dbReference type="SUPFAM" id="SSF142877">
    <property type="entry name" value="EndoU-like"/>
    <property type="match status" value="1"/>
</dbReference>
<keyword evidence="15" id="KW-1185">Reference proteome</keyword>
<evidence type="ECO:0000313" key="14">
    <source>
        <dbReference type="EMBL" id="CAH3170909.1"/>
    </source>
</evidence>
<evidence type="ECO:0000256" key="6">
    <source>
        <dbReference type="ARBA" id="ARBA00022759"/>
    </source>
</evidence>
<keyword evidence="4 11" id="KW-0540">Nuclease</keyword>
<feature type="domain" description="EndoU" evidence="13">
    <location>
        <begin position="62"/>
        <end position="326"/>
    </location>
</feature>
<dbReference type="EMBL" id="CALNXK010000159">
    <property type="protein sequence ID" value="CAH3170909.1"/>
    <property type="molecule type" value="Genomic_DNA"/>
</dbReference>
<dbReference type="Pfam" id="PF09412">
    <property type="entry name" value="XendoU"/>
    <property type="match status" value="1"/>
</dbReference>
<evidence type="ECO:0000313" key="15">
    <source>
        <dbReference type="Proteomes" id="UP001159405"/>
    </source>
</evidence>
<dbReference type="PROSITE" id="PS51959">
    <property type="entry name" value="ENDOU"/>
    <property type="match status" value="1"/>
</dbReference>
<feature type="transmembrane region" description="Helical" evidence="12">
    <location>
        <begin position="34"/>
        <end position="55"/>
    </location>
</feature>
<evidence type="ECO:0000256" key="8">
    <source>
        <dbReference type="ARBA" id="ARBA00022884"/>
    </source>
</evidence>
<comment type="subunit">
    <text evidence="3 11">Monomer.</text>
</comment>
<keyword evidence="9 11" id="KW-0464">Manganese</keyword>
<keyword evidence="6 11" id="KW-0255">Endonuclease</keyword>
<feature type="non-terminal residue" evidence="14">
    <location>
        <position position="1"/>
    </location>
</feature>
<dbReference type="CDD" id="cd21159">
    <property type="entry name" value="XendoU"/>
    <property type="match status" value="1"/>
</dbReference>
<proteinExistence type="inferred from homology"/>
<keyword evidence="12" id="KW-0472">Membrane</keyword>
<keyword evidence="10" id="KW-0456">Lyase</keyword>
<organism evidence="14 15">
    <name type="scientific">Porites lobata</name>
    <dbReference type="NCBI Taxonomy" id="104759"/>
    <lineage>
        <taxon>Eukaryota</taxon>
        <taxon>Metazoa</taxon>
        <taxon>Cnidaria</taxon>
        <taxon>Anthozoa</taxon>
        <taxon>Hexacorallia</taxon>
        <taxon>Scleractinia</taxon>
        <taxon>Fungiina</taxon>
        <taxon>Poritidae</taxon>
        <taxon>Porites</taxon>
    </lineage>
</organism>
<evidence type="ECO:0000256" key="2">
    <source>
        <dbReference type="ARBA" id="ARBA00010168"/>
    </source>
</evidence>